<gene>
    <name evidence="1" type="ORF">BURMUCGD2_5179</name>
</gene>
<reference evidence="1 2" key="1">
    <citation type="journal article" date="2012" name="J. Bacteriol.">
        <title>Draft Genome Sequence Determination for Cystic Fibrosis and Chronic Granulomatous Disease Burkholderia multivorans Isolates.</title>
        <authorList>
            <person name="Varga J.J."/>
            <person name="Losada L."/>
            <person name="Zelazny A.M."/>
            <person name="Brinkac L."/>
            <person name="Harkins D."/>
            <person name="Radune D."/>
            <person name="Hostetler J."/>
            <person name="Sampaio E.P."/>
            <person name="Ronning C.M."/>
            <person name="Nierman W.C."/>
            <person name="Greenberg D.E."/>
            <person name="Holland S.M."/>
            <person name="Goldberg J.B."/>
        </authorList>
    </citation>
    <scope>NUCLEOTIDE SEQUENCE [LARGE SCALE GENOMIC DNA]</scope>
    <source>
        <strain evidence="1 2">CGD2</strain>
    </source>
</reference>
<dbReference type="EMBL" id="ACFC01000001">
    <property type="protein sequence ID" value="EEE09806.1"/>
    <property type="molecule type" value="Genomic_DNA"/>
</dbReference>
<dbReference type="AlphaFoldDB" id="B9BJC3"/>
<sequence>MLLRPDGRRALTGCLRRYGVGAGRGASTLKELAWQSIPGSSAAWPRPA</sequence>
<organism evidence="1 2">
    <name type="scientific">Burkholderia multivorans CGD2</name>
    <dbReference type="NCBI Taxonomy" id="513052"/>
    <lineage>
        <taxon>Bacteria</taxon>
        <taxon>Pseudomonadati</taxon>
        <taxon>Pseudomonadota</taxon>
        <taxon>Betaproteobacteria</taxon>
        <taxon>Burkholderiales</taxon>
        <taxon>Burkholderiaceae</taxon>
        <taxon>Burkholderia</taxon>
        <taxon>Burkholderia cepacia complex</taxon>
    </lineage>
</organism>
<comment type="caution">
    <text evidence="1">The sequence shown here is derived from an EMBL/GenBank/DDBJ whole genome shotgun (WGS) entry which is preliminary data.</text>
</comment>
<accession>B9BJC3</accession>
<dbReference type="Proteomes" id="UP000004535">
    <property type="component" value="Unassembled WGS sequence"/>
</dbReference>
<proteinExistence type="predicted"/>
<name>B9BJC3_9BURK</name>
<evidence type="ECO:0000313" key="1">
    <source>
        <dbReference type="EMBL" id="EEE09806.1"/>
    </source>
</evidence>
<protein>
    <submittedName>
        <fullName evidence="1">Uncharacterized protein</fullName>
    </submittedName>
</protein>
<evidence type="ECO:0000313" key="2">
    <source>
        <dbReference type="Proteomes" id="UP000004535"/>
    </source>
</evidence>